<feature type="chain" id="PRO_5011978623" description="Nickel/cobalt transporter regulator" evidence="2">
    <location>
        <begin position="27"/>
        <end position="207"/>
    </location>
</feature>
<sequence>MKTRSKLFTALALALTGALLATPAAAEKPDWAGDGKPERKQAAPAERGKAESPNRRQAQRDEAGRRDTRRDDARSESRGSERREDRDRARRGDHDERRTSVHVNTYFTDHHREAVRTYYTDRFHAGRCPPGLAKKRNGCMPPGLAKQWHIGRPLPRDVVYYDPPYDIMIRLGAPPEGHRFVRVAADILLIAVGTGMVVDALEDLNRM</sequence>
<evidence type="ECO:0008006" key="5">
    <source>
        <dbReference type="Google" id="ProtNLM"/>
    </source>
</evidence>
<gene>
    <name evidence="3" type="ORF">Tchl_2337</name>
</gene>
<dbReference type="Proteomes" id="UP000185739">
    <property type="component" value="Chromosome"/>
</dbReference>
<dbReference type="InterPro" id="IPR024572">
    <property type="entry name" value="RcnB"/>
</dbReference>
<reference evidence="3 4" key="1">
    <citation type="submission" date="2016-12" db="EMBL/GenBank/DDBJ databases">
        <title>Complete genome sequence of Thauera chlorobenzoica, a Betaproteobacterium degrading haloaromatics anaerobically to CO2 and halides.</title>
        <authorList>
            <person name="Goris T."/>
            <person name="Mergelsberg M."/>
            <person name="Boll M."/>
        </authorList>
    </citation>
    <scope>NUCLEOTIDE SEQUENCE [LARGE SCALE GENOMIC DNA]</scope>
    <source>
        <strain evidence="3 4">3CB1</strain>
    </source>
</reference>
<dbReference type="Pfam" id="PF11776">
    <property type="entry name" value="RcnB"/>
    <property type="match status" value="1"/>
</dbReference>
<organism evidence="3 4">
    <name type="scientific">Thauera chlorobenzoica</name>
    <dbReference type="NCBI Taxonomy" id="96773"/>
    <lineage>
        <taxon>Bacteria</taxon>
        <taxon>Pseudomonadati</taxon>
        <taxon>Pseudomonadota</taxon>
        <taxon>Betaproteobacteria</taxon>
        <taxon>Rhodocyclales</taxon>
        <taxon>Zoogloeaceae</taxon>
        <taxon>Thauera</taxon>
    </lineage>
</organism>
<keyword evidence="4" id="KW-1185">Reference proteome</keyword>
<evidence type="ECO:0000256" key="2">
    <source>
        <dbReference type="SAM" id="SignalP"/>
    </source>
</evidence>
<dbReference type="EMBL" id="CP018839">
    <property type="protein sequence ID" value="APR05177.1"/>
    <property type="molecule type" value="Genomic_DNA"/>
</dbReference>
<dbReference type="Gene3D" id="3.10.450.160">
    <property type="entry name" value="inner membrane protein cigr"/>
    <property type="match status" value="1"/>
</dbReference>
<evidence type="ECO:0000313" key="4">
    <source>
        <dbReference type="Proteomes" id="UP000185739"/>
    </source>
</evidence>
<evidence type="ECO:0000313" key="3">
    <source>
        <dbReference type="EMBL" id="APR05177.1"/>
    </source>
</evidence>
<feature type="signal peptide" evidence="2">
    <location>
        <begin position="1"/>
        <end position="26"/>
    </location>
</feature>
<proteinExistence type="predicted"/>
<feature type="compositionally biased region" description="Basic and acidic residues" evidence="1">
    <location>
        <begin position="27"/>
        <end position="99"/>
    </location>
</feature>
<name>A0A1L6FE41_9RHOO</name>
<dbReference type="KEGG" id="tcl:Tchl_2337"/>
<evidence type="ECO:0000256" key="1">
    <source>
        <dbReference type="SAM" id="MobiDB-lite"/>
    </source>
</evidence>
<dbReference type="AlphaFoldDB" id="A0A1L6FE41"/>
<feature type="region of interest" description="Disordered" evidence="1">
    <location>
        <begin position="19"/>
        <end position="102"/>
    </location>
</feature>
<keyword evidence="2" id="KW-0732">Signal</keyword>
<accession>A0A1L6FE41</accession>
<protein>
    <recommendedName>
        <fullName evidence="5">Nickel/cobalt transporter regulator</fullName>
    </recommendedName>
</protein>